<evidence type="ECO:0008006" key="3">
    <source>
        <dbReference type="Google" id="ProtNLM"/>
    </source>
</evidence>
<dbReference type="InterPro" id="IPR029058">
    <property type="entry name" value="AB_hydrolase_fold"/>
</dbReference>
<organism evidence="1 2">
    <name type="scientific">Pseudonocardia humida</name>
    <dbReference type="NCBI Taxonomy" id="2800819"/>
    <lineage>
        <taxon>Bacteria</taxon>
        <taxon>Bacillati</taxon>
        <taxon>Actinomycetota</taxon>
        <taxon>Actinomycetes</taxon>
        <taxon>Pseudonocardiales</taxon>
        <taxon>Pseudonocardiaceae</taxon>
        <taxon>Pseudonocardia</taxon>
    </lineage>
</organism>
<sequence length="261" mass="26715">MSIPSVQSMAEVPVTAALTAVADVCGRLTALAGAVTGRPERPATVDERWLGSGPVVIVGGFGTTPFGLRTMRDWVERLGYRATVHTAGIGTGCGGRSVERLRAVIERADEGDGVRVVAHSRGAQFSRVATVGGAPVRALVALGAPFDMARMSPSMIAAATAIGAVGSLGLPGIATLDCMRGPCCAEFRDALRAPVQVPFTSVYTRGDRVVPWRASLDHGARNVEVGGGHLGLLERADALRAVAAGLAARSASPAARLAPTG</sequence>
<gene>
    <name evidence="1" type="ORF">KDL28_18130</name>
</gene>
<accession>A0ABT1A1W2</accession>
<dbReference type="RefSeq" id="WP_252440241.1">
    <property type="nucleotide sequence ID" value="NZ_JAGSOV010000039.1"/>
</dbReference>
<dbReference type="SUPFAM" id="SSF53474">
    <property type="entry name" value="alpha/beta-Hydrolases"/>
    <property type="match status" value="1"/>
</dbReference>
<name>A0ABT1A1W2_9PSEU</name>
<evidence type="ECO:0000313" key="2">
    <source>
        <dbReference type="Proteomes" id="UP001165283"/>
    </source>
</evidence>
<dbReference type="EMBL" id="JAGSOV010000039">
    <property type="protein sequence ID" value="MCO1656982.1"/>
    <property type="molecule type" value="Genomic_DNA"/>
</dbReference>
<comment type="caution">
    <text evidence="1">The sequence shown here is derived from an EMBL/GenBank/DDBJ whole genome shotgun (WGS) entry which is preliminary data.</text>
</comment>
<protein>
    <recommendedName>
        <fullName evidence="3">Alpha/beta hydrolase family protein</fullName>
    </recommendedName>
</protein>
<keyword evidence="2" id="KW-1185">Reference proteome</keyword>
<dbReference type="Proteomes" id="UP001165283">
    <property type="component" value="Unassembled WGS sequence"/>
</dbReference>
<reference evidence="1" key="1">
    <citation type="submission" date="2021-04" db="EMBL/GenBank/DDBJ databases">
        <title>Pseudonocardia sp. nov., isolated from sandy soil of mangrove forest.</title>
        <authorList>
            <person name="Zan Z."/>
            <person name="Huang R."/>
            <person name="Liu W."/>
        </authorList>
    </citation>
    <scope>NUCLEOTIDE SEQUENCE</scope>
    <source>
        <strain evidence="1">S2-4</strain>
    </source>
</reference>
<proteinExistence type="predicted"/>
<evidence type="ECO:0000313" key="1">
    <source>
        <dbReference type="EMBL" id="MCO1656982.1"/>
    </source>
</evidence>
<dbReference type="Gene3D" id="3.40.50.1820">
    <property type="entry name" value="alpha/beta hydrolase"/>
    <property type="match status" value="1"/>
</dbReference>